<dbReference type="RefSeq" id="XP_072835449.1">
    <property type="nucleotide sequence ID" value="XM_072979348.1"/>
</dbReference>
<accession>A0ABM5EQM6</accession>
<evidence type="ECO:0000313" key="5">
    <source>
        <dbReference type="RefSeq" id="XP_072835449.1"/>
    </source>
</evidence>
<comment type="similarity">
    <text evidence="1">Belongs to the NXPE family.</text>
</comment>
<dbReference type="PANTHER" id="PTHR16165">
    <property type="entry name" value="NXPE FAMILY MEMBER"/>
    <property type="match status" value="1"/>
</dbReference>
<sequence>MKSCNEMPAQCLTCGKMSKISRLIPIILMVFAGYFYKSGFKFISSSGALTKQGMTDQTAACVDHRNDAKEIEEIVTKLDQLIPNVTFRDIKTVTSAKKSQATIVNRQDAYCVGDHLAVRLDLYNHVGKRKEHGGDFLRARIYSPNLKAGASGLVQDHGNGTYLVDFTLFWEGNVSVSLLLIHPSEAVSALWRARKKGYDKIGFTGKFLNGISTVNTECGFKLNRSLELCAYLDERDQEAFYCVKPKNVPCEAFVSLKSHNNPISYLTTLERSLLNRPNIGVEIPHKFGEIHVVPCERNKAKAAKTCWAGAQSPFPSGFAWQNQWHPLFCNMTSFNTEGKIRACLQAKLIYFMGDSTVRQWIENLKSRLKTLDYLNVHVSGKPQKLIAVDVAENIQLCWKKHGHPYIGSSEYTVKDHTYAARDIDRLSGDQNTVVVISLGQHFRPFPIEFFIQRAIRIREAVQRLLLRSPDTRVVVKGENTREMTVEQELFSDFHGYSQYLALKDVFRDLNVGFIDTWDMTVAFDTNSVHPPDHVVRNEVDLLLSYIC</sequence>
<dbReference type="InterPro" id="IPR026845">
    <property type="entry name" value="NXPH/NXPE"/>
</dbReference>
<keyword evidence="4" id="KW-1185">Reference proteome</keyword>
<reference evidence="5" key="1">
    <citation type="submission" date="2025-08" db="UniProtKB">
        <authorList>
            <consortium name="RefSeq"/>
        </authorList>
    </citation>
    <scope>IDENTIFICATION</scope>
</reference>
<evidence type="ECO:0000313" key="4">
    <source>
        <dbReference type="Proteomes" id="UP001652642"/>
    </source>
</evidence>
<dbReference type="Proteomes" id="UP001652642">
    <property type="component" value="Chromosome 8"/>
</dbReference>
<keyword evidence="2" id="KW-0812">Transmembrane</keyword>
<dbReference type="InterPro" id="IPR057106">
    <property type="entry name" value="NXPE4_C"/>
</dbReference>
<dbReference type="Pfam" id="PF06312">
    <property type="entry name" value="Neurexophilin"/>
    <property type="match status" value="1"/>
</dbReference>
<proteinExistence type="inferred from homology"/>
<organism evidence="4 5">
    <name type="scientific">Pogona vitticeps</name>
    <name type="common">central bearded dragon</name>
    <dbReference type="NCBI Taxonomy" id="103695"/>
    <lineage>
        <taxon>Eukaryota</taxon>
        <taxon>Metazoa</taxon>
        <taxon>Chordata</taxon>
        <taxon>Craniata</taxon>
        <taxon>Vertebrata</taxon>
        <taxon>Euteleostomi</taxon>
        <taxon>Lepidosauria</taxon>
        <taxon>Squamata</taxon>
        <taxon>Bifurcata</taxon>
        <taxon>Unidentata</taxon>
        <taxon>Episquamata</taxon>
        <taxon>Toxicofera</taxon>
        <taxon>Iguania</taxon>
        <taxon>Acrodonta</taxon>
        <taxon>Agamidae</taxon>
        <taxon>Amphibolurinae</taxon>
        <taxon>Pogona</taxon>
    </lineage>
</organism>
<keyword evidence="2" id="KW-0472">Membrane</keyword>
<dbReference type="Gene3D" id="2.60.40.10">
    <property type="entry name" value="Immunoglobulins"/>
    <property type="match status" value="1"/>
</dbReference>
<dbReference type="Pfam" id="PF24536">
    <property type="entry name" value="NXPE4_C"/>
    <property type="match status" value="1"/>
</dbReference>
<keyword evidence="2" id="KW-1133">Transmembrane helix</keyword>
<dbReference type="InterPro" id="IPR013783">
    <property type="entry name" value="Ig-like_fold"/>
</dbReference>
<evidence type="ECO:0000256" key="2">
    <source>
        <dbReference type="SAM" id="Phobius"/>
    </source>
</evidence>
<name>A0ABM5EQM6_9SAUR</name>
<gene>
    <name evidence="5" type="primary">LOC110079411</name>
</gene>
<feature type="domain" description="NXPE C-terminal" evidence="3">
    <location>
        <begin position="324"/>
        <end position="547"/>
    </location>
</feature>
<protein>
    <submittedName>
        <fullName evidence="5">NXPE family member 4-like isoform X1</fullName>
    </submittedName>
</protein>
<dbReference type="PANTHER" id="PTHR16165:SF3">
    <property type="entry name" value="NXPE FAMILY MEMBER 1"/>
    <property type="match status" value="1"/>
</dbReference>
<evidence type="ECO:0000259" key="3">
    <source>
        <dbReference type="Pfam" id="PF24536"/>
    </source>
</evidence>
<dbReference type="InterPro" id="IPR014756">
    <property type="entry name" value="Ig_E-set"/>
</dbReference>
<dbReference type="GeneID" id="110079411"/>
<evidence type="ECO:0000256" key="1">
    <source>
        <dbReference type="ARBA" id="ARBA00005431"/>
    </source>
</evidence>
<feature type="transmembrane region" description="Helical" evidence="2">
    <location>
        <begin position="20"/>
        <end position="36"/>
    </location>
</feature>
<dbReference type="SUPFAM" id="SSF81296">
    <property type="entry name" value="E set domains"/>
    <property type="match status" value="1"/>
</dbReference>